<name>A0A0B7AE43_9EUPU</name>
<proteinExistence type="predicted"/>
<dbReference type="AlphaFoldDB" id="A0A0B7AE43"/>
<gene>
    <name evidence="1" type="primary">ORF109052</name>
</gene>
<reference evidence="1" key="1">
    <citation type="submission" date="2014-12" db="EMBL/GenBank/DDBJ databases">
        <title>Insight into the proteome of Arion vulgaris.</title>
        <authorList>
            <person name="Aradska J."/>
            <person name="Bulat T."/>
            <person name="Smidak R."/>
            <person name="Sarate P."/>
            <person name="Gangsoo J."/>
            <person name="Sialana F."/>
            <person name="Bilban M."/>
            <person name="Lubec G."/>
        </authorList>
    </citation>
    <scope>NUCLEOTIDE SEQUENCE</scope>
    <source>
        <tissue evidence="1">Skin</tissue>
    </source>
</reference>
<sequence length="54" mass="6528">RRKRNDLKTIKEGTTDGKRYNWETDIKREAAKQQTVSVYYQDIVQKIHCSQRLM</sequence>
<accession>A0A0B7AE43</accession>
<evidence type="ECO:0000313" key="1">
    <source>
        <dbReference type="EMBL" id="CEK78235.1"/>
    </source>
</evidence>
<feature type="non-terminal residue" evidence="1">
    <location>
        <position position="1"/>
    </location>
</feature>
<protein>
    <submittedName>
        <fullName evidence="1">Uncharacterized protein</fullName>
    </submittedName>
</protein>
<organism evidence="1">
    <name type="scientific">Arion vulgaris</name>
    <dbReference type="NCBI Taxonomy" id="1028688"/>
    <lineage>
        <taxon>Eukaryota</taxon>
        <taxon>Metazoa</taxon>
        <taxon>Spiralia</taxon>
        <taxon>Lophotrochozoa</taxon>
        <taxon>Mollusca</taxon>
        <taxon>Gastropoda</taxon>
        <taxon>Heterobranchia</taxon>
        <taxon>Euthyneura</taxon>
        <taxon>Panpulmonata</taxon>
        <taxon>Eupulmonata</taxon>
        <taxon>Stylommatophora</taxon>
        <taxon>Helicina</taxon>
        <taxon>Arionoidea</taxon>
        <taxon>Arionidae</taxon>
        <taxon>Arion</taxon>
    </lineage>
</organism>
<dbReference type="EMBL" id="HACG01031370">
    <property type="protein sequence ID" value="CEK78235.1"/>
    <property type="molecule type" value="Transcribed_RNA"/>
</dbReference>